<evidence type="ECO:0000313" key="2">
    <source>
        <dbReference type="Proteomes" id="UP000663722"/>
    </source>
</evidence>
<dbReference type="EMBL" id="CP061800">
    <property type="protein sequence ID" value="QTA84851.1"/>
    <property type="molecule type" value="Genomic_DNA"/>
</dbReference>
<reference evidence="1" key="1">
    <citation type="journal article" date="2021" name="Microb. Physiol.">
        <title>Proteogenomic Insights into the Physiology of Marine, Sulfate-Reducing, Filamentous Desulfonema limicola and Desulfonema magnum.</title>
        <authorList>
            <person name="Schnaars V."/>
            <person name="Wohlbrand L."/>
            <person name="Scheve S."/>
            <person name="Hinrichs C."/>
            <person name="Reinhardt R."/>
            <person name="Rabus R."/>
        </authorList>
    </citation>
    <scope>NUCLEOTIDE SEQUENCE</scope>
    <source>
        <strain evidence="1">4be13</strain>
    </source>
</reference>
<dbReference type="RefSeq" id="WP_207681157.1">
    <property type="nucleotide sequence ID" value="NZ_CP061800.1"/>
</dbReference>
<dbReference type="AlphaFoldDB" id="A0A975GKL5"/>
<proteinExistence type="predicted"/>
<dbReference type="Proteomes" id="UP000663722">
    <property type="component" value="Chromosome"/>
</dbReference>
<organism evidence="1 2">
    <name type="scientific">Desulfonema magnum</name>
    <dbReference type="NCBI Taxonomy" id="45655"/>
    <lineage>
        <taxon>Bacteria</taxon>
        <taxon>Pseudomonadati</taxon>
        <taxon>Thermodesulfobacteriota</taxon>
        <taxon>Desulfobacteria</taxon>
        <taxon>Desulfobacterales</taxon>
        <taxon>Desulfococcaceae</taxon>
        <taxon>Desulfonema</taxon>
    </lineage>
</organism>
<gene>
    <name evidence="1" type="ORF">dnm_008540</name>
</gene>
<accession>A0A975GKL5</accession>
<dbReference type="KEGG" id="dmm:dnm_008540"/>
<sequence>MSDFIGNKKLHPKLAIRSAKLAVSADGKFRQTLVTLVPTLCVGMPSGRFASRAAGSFVTRSVSPAFPREASLPLS</sequence>
<protein>
    <submittedName>
        <fullName evidence="1">Uncharacterized protein</fullName>
    </submittedName>
</protein>
<name>A0A975GKL5_9BACT</name>
<evidence type="ECO:0000313" key="1">
    <source>
        <dbReference type="EMBL" id="QTA84851.1"/>
    </source>
</evidence>
<keyword evidence="2" id="KW-1185">Reference proteome</keyword>